<protein>
    <recommendedName>
        <fullName evidence="4">DNA methylase N-4/N-6 domain-containing protein</fullName>
    </recommendedName>
</protein>
<keyword evidence="1" id="KW-0489">Methyltransferase</keyword>
<proteinExistence type="predicted"/>
<dbReference type="SUPFAM" id="SSF53335">
    <property type="entry name" value="S-adenosyl-L-methionine-dependent methyltransferases"/>
    <property type="match status" value="2"/>
</dbReference>
<evidence type="ECO:0000256" key="3">
    <source>
        <dbReference type="SAM" id="MobiDB-lite"/>
    </source>
</evidence>
<dbReference type="InterPro" id="IPR029063">
    <property type="entry name" value="SAM-dependent_MTases_sf"/>
</dbReference>
<accession>A0A0F9LHR3</accession>
<feature type="domain" description="DNA methylase N-4/N-6" evidence="4">
    <location>
        <begin position="290"/>
        <end position="327"/>
    </location>
</feature>
<dbReference type="GO" id="GO:0008170">
    <property type="term" value="F:N-methyltransferase activity"/>
    <property type="evidence" value="ECO:0007669"/>
    <property type="project" value="InterPro"/>
</dbReference>
<reference evidence="5" key="1">
    <citation type="journal article" date="2015" name="Nature">
        <title>Complex archaea that bridge the gap between prokaryotes and eukaryotes.</title>
        <authorList>
            <person name="Spang A."/>
            <person name="Saw J.H."/>
            <person name="Jorgensen S.L."/>
            <person name="Zaremba-Niedzwiedzka K."/>
            <person name="Martijn J."/>
            <person name="Lind A.E."/>
            <person name="van Eijk R."/>
            <person name="Schleper C."/>
            <person name="Guy L."/>
            <person name="Ettema T.J."/>
        </authorList>
    </citation>
    <scope>NUCLEOTIDE SEQUENCE</scope>
</reference>
<dbReference type="GO" id="GO:0032259">
    <property type="term" value="P:methylation"/>
    <property type="evidence" value="ECO:0007669"/>
    <property type="project" value="UniProtKB-KW"/>
</dbReference>
<dbReference type="Gene3D" id="3.40.50.150">
    <property type="entry name" value="Vaccinia Virus protein VP39"/>
    <property type="match status" value="2"/>
</dbReference>
<dbReference type="GO" id="GO:0003677">
    <property type="term" value="F:DNA binding"/>
    <property type="evidence" value="ECO:0007669"/>
    <property type="project" value="InterPro"/>
</dbReference>
<organism evidence="5">
    <name type="scientific">marine sediment metagenome</name>
    <dbReference type="NCBI Taxonomy" id="412755"/>
    <lineage>
        <taxon>unclassified sequences</taxon>
        <taxon>metagenomes</taxon>
        <taxon>ecological metagenomes</taxon>
    </lineage>
</organism>
<comment type="caution">
    <text evidence="5">The sequence shown here is derived from an EMBL/GenBank/DDBJ whole genome shotgun (WGS) entry which is preliminary data.</text>
</comment>
<dbReference type="InterPro" id="IPR002941">
    <property type="entry name" value="DNA_methylase_N4/N6"/>
</dbReference>
<name>A0A0F9LHR3_9ZZZZ</name>
<feature type="region of interest" description="Disordered" evidence="3">
    <location>
        <begin position="21"/>
        <end position="54"/>
    </location>
</feature>
<evidence type="ECO:0000256" key="2">
    <source>
        <dbReference type="ARBA" id="ARBA00022679"/>
    </source>
</evidence>
<evidence type="ECO:0000259" key="4">
    <source>
        <dbReference type="Pfam" id="PF01555"/>
    </source>
</evidence>
<evidence type="ECO:0000256" key="1">
    <source>
        <dbReference type="ARBA" id="ARBA00022603"/>
    </source>
</evidence>
<evidence type="ECO:0000313" key="5">
    <source>
        <dbReference type="EMBL" id="KKM94469.1"/>
    </source>
</evidence>
<dbReference type="Pfam" id="PF01555">
    <property type="entry name" value="N6_N4_Mtase"/>
    <property type="match status" value="1"/>
</dbReference>
<sequence>MLTKTARYYWDSEAVREPVAPSTIGRGPVDFGGQKGRDYQPAADDPNYRGGNEQWGRTYEYKSGGRNVRTVWSFPSQPYPEAHFATFPEALPERCILAATPEVGSCSECGAPWTRVLSGGFTDHDGETESEYEVGSTANRLAKMRQAARANGGEYVNKRETTGWQPTCQCGADGLQPGDLDVIATPTGERVGPDPSMTTGRAGMNRPRGEDEGTSPMTRYEQRQYAAQIMASDYYADMANESGTAFAHYIRTDKAGARPVPPDILALWIERGWLSSVVVPSWTPPATVPSVVLDNFAGSGRTLWVAKRLGRKSAGYELSEEYCGLAVEGLRQQVLL</sequence>
<gene>
    <name evidence="5" type="ORF">LCGC14_1198100</name>
</gene>
<dbReference type="EMBL" id="LAZR01006136">
    <property type="protein sequence ID" value="KKM94469.1"/>
    <property type="molecule type" value="Genomic_DNA"/>
</dbReference>
<dbReference type="AlphaFoldDB" id="A0A0F9LHR3"/>
<keyword evidence="2" id="KW-0808">Transferase</keyword>
<feature type="region of interest" description="Disordered" evidence="3">
    <location>
        <begin position="186"/>
        <end position="216"/>
    </location>
</feature>